<reference evidence="1" key="2">
    <citation type="journal article" date="2015" name="Data Brief">
        <title>Shoot transcriptome of the giant reed, Arundo donax.</title>
        <authorList>
            <person name="Barrero R.A."/>
            <person name="Guerrero F.D."/>
            <person name="Moolhuijzen P."/>
            <person name="Goolsby J.A."/>
            <person name="Tidwell J."/>
            <person name="Bellgard S.E."/>
            <person name="Bellgard M.I."/>
        </authorList>
    </citation>
    <scope>NUCLEOTIDE SEQUENCE</scope>
    <source>
        <tissue evidence="1">Shoot tissue taken approximately 20 cm above the soil surface</tissue>
    </source>
</reference>
<organism evidence="1">
    <name type="scientific">Arundo donax</name>
    <name type="common">Giant reed</name>
    <name type="synonym">Donax arundinaceus</name>
    <dbReference type="NCBI Taxonomy" id="35708"/>
    <lineage>
        <taxon>Eukaryota</taxon>
        <taxon>Viridiplantae</taxon>
        <taxon>Streptophyta</taxon>
        <taxon>Embryophyta</taxon>
        <taxon>Tracheophyta</taxon>
        <taxon>Spermatophyta</taxon>
        <taxon>Magnoliopsida</taxon>
        <taxon>Liliopsida</taxon>
        <taxon>Poales</taxon>
        <taxon>Poaceae</taxon>
        <taxon>PACMAD clade</taxon>
        <taxon>Arundinoideae</taxon>
        <taxon>Arundineae</taxon>
        <taxon>Arundo</taxon>
    </lineage>
</organism>
<evidence type="ECO:0000313" key="1">
    <source>
        <dbReference type="EMBL" id="JAE10011.1"/>
    </source>
</evidence>
<dbReference type="EMBL" id="GBRH01187885">
    <property type="protein sequence ID" value="JAE10011.1"/>
    <property type="molecule type" value="Transcribed_RNA"/>
</dbReference>
<name>A0A0A9FIQ0_ARUDO</name>
<dbReference type="AlphaFoldDB" id="A0A0A9FIQ0"/>
<protein>
    <submittedName>
        <fullName evidence="1">Uncharacterized protein</fullName>
    </submittedName>
</protein>
<accession>A0A0A9FIQ0</accession>
<sequence>MISVAAWLKHWIDSKFAILDNGGTVFFTDDYTSDIRFFMC</sequence>
<reference evidence="1" key="1">
    <citation type="submission" date="2014-09" db="EMBL/GenBank/DDBJ databases">
        <authorList>
            <person name="Magalhaes I.L.F."/>
            <person name="Oliveira U."/>
            <person name="Santos F.R."/>
            <person name="Vidigal T.H.D.A."/>
            <person name="Brescovit A.D."/>
            <person name="Santos A.J."/>
        </authorList>
    </citation>
    <scope>NUCLEOTIDE SEQUENCE</scope>
    <source>
        <tissue evidence="1">Shoot tissue taken approximately 20 cm above the soil surface</tissue>
    </source>
</reference>
<proteinExistence type="predicted"/>